<dbReference type="AlphaFoldDB" id="A0A0F9SNT3"/>
<name>A0A0F9SNT3_9ZZZZ</name>
<evidence type="ECO:0000313" key="1">
    <source>
        <dbReference type="EMBL" id="KKN70710.1"/>
    </source>
</evidence>
<gene>
    <name evidence="1" type="ORF">LCGC14_0428650</name>
</gene>
<comment type="caution">
    <text evidence="1">The sequence shown here is derived from an EMBL/GenBank/DDBJ whole genome shotgun (WGS) entry which is preliminary data.</text>
</comment>
<protein>
    <submittedName>
        <fullName evidence="1">Uncharacterized protein</fullName>
    </submittedName>
</protein>
<sequence length="73" mass="7735">MDEKQIKAAKAIERALNKAGRAGLTGGVFDSKFYLWPGTCEDVKPGEGFFEAVSIKGQILITPSIYLDGGAGT</sequence>
<reference evidence="1" key="1">
    <citation type="journal article" date="2015" name="Nature">
        <title>Complex archaea that bridge the gap between prokaryotes and eukaryotes.</title>
        <authorList>
            <person name="Spang A."/>
            <person name="Saw J.H."/>
            <person name="Jorgensen S.L."/>
            <person name="Zaremba-Niedzwiedzka K."/>
            <person name="Martijn J."/>
            <person name="Lind A.E."/>
            <person name="van Eijk R."/>
            <person name="Schleper C."/>
            <person name="Guy L."/>
            <person name="Ettema T.J."/>
        </authorList>
    </citation>
    <scope>NUCLEOTIDE SEQUENCE</scope>
</reference>
<organism evidence="1">
    <name type="scientific">marine sediment metagenome</name>
    <dbReference type="NCBI Taxonomy" id="412755"/>
    <lineage>
        <taxon>unclassified sequences</taxon>
        <taxon>metagenomes</taxon>
        <taxon>ecological metagenomes</taxon>
    </lineage>
</organism>
<accession>A0A0F9SNT3</accession>
<dbReference type="EMBL" id="LAZR01000399">
    <property type="protein sequence ID" value="KKN70710.1"/>
    <property type="molecule type" value="Genomic_DNA"/>
</dbReference>
<proteinExistence type="predicted"/>